<dbReference type="RefSeq" id="WP_270078884.1">
    <property type="nucleotide sequence ID" value="NZ_CP115174.1"/>
</dbReference>
<comment type="subcellular location">
    <subcellularLocation>
        <location evidence="1">Cell membrane</location>
        <topology evidence="1">Multi-pass membrane protein</topology>
    </subcellularLocation>
</comment>
<feature type="transmembrane region" description="Helical" evidence="7">
    <location>
        <begin position="517"/>
        <end position="539"/>
    </location>
</feature>
<name>A0ABY7NTY9_9SPHN</name>
<keyword evidence="9" id="KW-1185">Reference proteome</keyword>
<dbReference type="EMBL" id="CP115174">
    <property type="protein sequence ID" value="WBO24255.1"/>
    <property type="molecule type" value="Genomic_DNA"/>
</dbReference>
<feature type="transmembrane region" description="Helical" evidence="7">
    <location>
        <begin position="415"/>
        <end position="431"/>
    </location>
</feature>
<evidence type="ECO:0000256" key="6">
    <source>
        <dbReference type="ARBA" id="ARBA00023136"/>
    </source>
</evidence>
<feature type="transmembrane region" description="Helical" evidence="7">
    <location>
        <begin position="443"/>
        <end position="462"/>
    </location>
</feature>
<evidence type="ECO:0000256" key="2">
    <source>
        <dbReference type="ARBA" id="ARBA00022448"/>
    </source>
</evidence>
<accession>A0ABY7NTY9</accession>
<evidence type="ECO:0000313" key="8">
    <source>
        <dbReference type="EMBL" id="WBO24255.1"/>
    </source>
</evidence>
<feature type="transmembrane region" description="Helical" evidence="7">
    <location>
        <begin position="387"/>
        <end position="409"/>
    </location>
</feature>
<keyword evidence="2" id="KW-0813">Transport</keyword>
<evidence type="ECO:0000313" key="9">
    <source>
        <dbReference type="Proteomes" id="UP001210865"/>
    </source>
</evidence>
<feature type="transmembrane region" description="Helical" evidence="7">
    <location>
        <begin position="468"/>
        <end position="485"/>
    </location>
</feature>
<feature type="transmembrane region" description="Helical" evidence="7">
    <location>
        <begin position="71"/>
        <end position="90"/>
    </location>
</feature>
<keyword evidence="3" id="KW-1003">Cell membrane</keyword>
<evidence type="ECO:0000256" key="7">
    <source>
        <dbReference type="SAM" id="Phobius"/>
    </source>
</evidence>
<sequence length="699" mass="76355">MASPPLSLRGIYESLRPPTLRDLIFSAKAFTAAAVALLAGFSQNLENPYWAVLTIYIVLNPPETGAIRSKAVFRFFGTISGGVVMLLLTGLFGDQLGILVGVTIAVIGTAVFFKQTDRTPTNYFWFSGAITAGVVGLTNLLQPTNMFDYATARMGEISLGILAITAIDSLFWPRPMTDDFLKTMADWRGQARQWMIDALSLTASRSLDEDRRQVVRQGLRDLTKAVGVIDAKAVQLPFDVVPMAPRGRHLDLVRREVVELIGDLAAIEIWARSLRRDEMLQTDLGRSIDAVTAWVRDAPELPDAMTDQHVARGAALADELAAARAELDPQASRIIMVERGLLNRLSAFVRDWSDLSLALRAIETGQTLPPRLEQIARRAKPVRSIDYLGAALDVAPMLLSMSFTTLLWYFTAWNSGGGALLFSFVGCVFLIGQGQVLRSSAGLILLILTAFAFVFLYQYAILPRVTDFPVLIAVLGCAMLPLGLLMSMTLAGMLLCVYIFAFLGLQDAYAADFNTSLQTLSASLVGLLIAVTSLHVCSYDRARFATRRLLAAVRRDILDLSRSRRIPDRDRFLLLAVDRLALYFPAAELAAAGGPLPRLRMIDDFGIGLNLMTLRRHEDEVSPGVRATIERLRAGAAVAYRAKLGGRTDDEPFAALVETALDDPAIRAEPASDPLLEALTGLHLALDDARLPPPGEMLP</sequence>
<dbReference type="InterPro" id="IPR006726">
    <property type="entry name" value="PHBA_efflux_AaeB/fusaric-R"/>
</dbReference>
<evidence type="ECO:0000256" key="4">
    <source>
        <dbReference type="ARBA" id="ARBA00022692"/>
    </source>
</evidence>
<evidence type="ECO:0000256" key="1">
    <source>
        <dbReference type="ARBA" id="ARBA00004651"/>
    </source>
</evidence>
<dbReference type="PANTHER" id="PTHR30509:SF9">
    <property type="entry name" value="MULTIDRUG RESISTANCE PROTEIN MDTO"/>
    <property type="match status" value="1"/>
</dbReference>
<gene>
    <name evidence="8" type="ORF">PBT88_09190</name>
</gene>
<organism evidence="8 9">
    <name type="scientific">Sphingomonas abietis</name>
    <dbReference type="NCBI Taxonomy" id="3012344"/>
    <lineage>
        <taxon>Bacteria</taxon>
        <taxon>Pseudomonadati</taxon>
        <taxon>Pseudomonadota</taxon>
        <taxon>Alphaproteobacteria</taxon>
        <taxon>Sphingomonadales</taxon>
        <taxon>Sphingomonadaceae</taxon>
        <taxon>Sphingomonas</taxon>
    </lineage>
</organism>
<proteinExistence type="predicted"/>
<dbReference type="Pfam" id="PF04632">
    <property type="entry name" value="FUSC"/>
    <property type="match status" value="1"/>
</dbReference>
<keyword evidence="4 7" id="KW-0812">Transmembrane</keyword>
<evidence type="ECO:0000256" key="5">
    <source>
        <dbReference type="ARBA" id="ARBA00022989"/>
    </source>
</evidence>
<dbReference type="PANTHER" id="PTHR30509">
    <property type="entry name" value="P-HYDROXYBENZOIC ACID EFFLUX PUMP SUBUNIT-RELATED"/>
    <property type="match status" value="1"/>
</dbReference>
<evidence type="ECO:0000256" key="3">
    <source>
        <dbReference type="ARBA" id="ARBA00022475"/>
    </source>
</evidence>
<feature type="transmembrane region" description="Helical" evidence="7">
    <location>
        <begin position="122"/>
        <end position="142"/>
    </location>
</feature>
<keyword evidence="6 7" id="KW-0472">Membrane</keyword>
<dbReference type="Proteomes" id="UP001210865">
    <property type="component" value="Chromosome"/>
</dbReference>
<reference evidence="8 9" key="1">
    <citation type="submission" date="2022-12" db="EMBL/GenBank/DDBJ databases">
        <title>Sphingomonas abieness sp. nov., an endophytic bacterium isolated from Abies koreana.</title>
        <authorList>
            <person name="Jiang L."/>
            <person name="Lee J."/>
        </authorList>
    </citation>
    <scope>NUCLEOTIDE SEQUENCE [LARGE SCALE GENOMIC DNA]</scope>
    <source>
        <strain evidence="9">PAMB 00755</strain>
    </source>
</reference>
<protein>
    <submittedName>
        <fullName evidence="8">FUSC family protein</fullName>
    </submittedName>
</protein>
<keyword evidence="5 7" id="KW-1133">Transmembrane helix</keyword>
<feature type="transmembrane region" description="Helical" evidence="7">
    <location>
        <begin position="96"/>
        <end position="113"/>
    </location>
</feature>